<feature type="compositionally biased region" description="Basic residues" evidence="4">
    <location>
        <begin position="7"/>
        <end position="19"/>
    </location>
</feature>
<dbReference type="PANTHER" id="PTHR42788:SF13">
    <property type="entry name" value="ALIPHATIC SULFONATES IMPORT ATP-BINDING PROTEIN SSUB"/>
    <property type="match status" value="1"/>
</dbReference>
<gene>
    <name evidence="6" type="ORF">EII34_04785</name>
</gene>
<evidence type="ECO:0000256" key="2">
    <source>
        <dbReference type="ARBA" id="ARBA00022741"/>
    </source>
</evidence>
<evidence type="ECO:0000313" key="6">
    <source>
        <dbReference type="EMBL" id="RRD06124.1"/>
    </source>
</evidence>
<dbReference type="PANTHER" id="PTHR42788">
    <property type="entry name" value="TAURINE IMPORT ATP-BINDING PROTEIN-RELATED"/>
    <property type="match status" value="1"/>
</dbReference>
<protein>
    <submittedName>
        <fullName evidence="6">ATP-binding cassette domain-containing protein</fullName>
    </submittedName>
</protein>
<keyword evidence="1" id="KW-0813">Transport</keyword>
<dbReference type="InterPro" id="IPR017871">
    <property type="entry name" value="ABC_transporter-like_CS"/>
</dbReference>
<accession>A0A3P1T9L1</accession>
<dbReference type="SUPFAM" id="SSF52540">
    <property type="entry name" value="P-loop containing nucleoside triphosphate hydrolases"/>
    <property type="match status" value="1"/>
</dbReference>
<sequence>MGTELRAHRRRPAVGRRRPSREGSHVRLVADRVGHRFPGQHPLFTDVSFELTPTSLYGIVGPSGSGKSTLLSILSGGLTPTAGSITADGVERIGWIMQNPVGPPRRTALDQIVLPLLARGYTRAEAEPEAEELLQRFGLGEVAGREFRRLSGGEAQRLCLARAVASNHDAILIDEPTAQLDRDTAHSISDVIREMVSKERIVVLATHDELLKKRCDELLNIAEEKP</sequence>
<evidence type="ECO:0000256" key="3">
    <source>
        <dbReference type="ARBA" id="ARBA00022840"/>
    </source>
</evidence>
<reference evidence="6 7" key="1">
    <citation type="submission" date="2018-11" db="EMBL/GenBank/DDBJ databases">
        <title>Genomes From Bacteria Associated with the Canine Oral Cavity: a Test Case for Automated Genome-Based Taxonomic Assignment.</title>
        <authorList>
            <person name="Coil D.A."/>
            <person name="Jospin G."/>
            <person name="Darling A.E."/>
            <person name="Wallis C."/>
            <person name="Davis I.J."/>
            <person name="Harris S."/>
            <person name="Eisen J.A."/>
            <person name="Holcombe L.J."/>
            <person name="O'Flynn C."/>
        </authorList>
    </citation>
    <scope>NUCLEOTIDE SEQUENCE [LARGE SCALE GENOMIC DNA]</scope>
    <source>
        <strain evidence="6 7">OH887_COT-365</strain>
    </source>
</reference>
<evidence type="ECO:0000313" key="7">
    <source>
        <dbReference type="Proteomes" id="UP000280819"/>
    </source>
</evidence>
<proteinExistence type="predicted"/>
<dbReference type="EMBL" id="RQZG01000004">
    <property type="protein sequence ID" value="RRD06124.1"/>
    <property type="molecule type" value="Genomic_DNA"/>
</dbReference>
<dbReference type="PROSITE" id="PS00211">
    <property type="entry name" value="ABC_TRANSPORTER_1"/>
    <property type="match status" value="1"/>
</dbReference>
<name>A0A3P1T9L1_9ACTN</name>
<dbReference type="SMART" id="SM00382">
    <property type="entry name" value="AAA"/>
    <property type="match status" value="1"/>
</dbReference>
<dbReference type="Pfam" id="PF00005">
    <property type="entry name" value="ABC_tran"/>
    <property type="match status" value="1"/>
</dbReference>
<feature type="domain" description="ABC transporter" evidence="5">
    <location>
        <begin position="28"/>
        <end position="223"/>
    </location>
</feature>
<dbReference type="InterPro" id="IPR003593">
    <property type="entry name" value="AAA+_ATPase"/>
</dbReference>
<dbReference type="InterPro" id="IPR003439">
    <property type="entry name" value="ABC_transporter-like_ATP-bd"/>
</dbReference>
<keyword evidence="3 6" id="KW-0067">ATP-binding</keyword>
<feature type="region of interest" description="Disordered" evidence="4">
    <location>
        <begin position="1"/>
        <end position="24"/>
    </location>
</feature>
<dbReference type="PROSITE" id="PS50893">
    <property type="entry name" value="ABC_TRANSPORTER_2"/>
    <property type="match status" value="1"/>
</dbReference>
<dbReference type="OrthoDB" id="3720738at2"/>
<dbReference type="Proteomes" id="UP000280819">
    <property type="component" value="Unassembled WGS sequence"/>
</dbReference>
<organism evidence="6 7">
    <name type="scientific">Arachnia propionica</name>
    <dbReference type="NCBI Taxonomy" id="1750"/>
    <lineage>
        <taxon>Bacteria</taxon>
        <taxon>Bacillati</taxon>
        <taxon>Actinomycetota</taxon>
        <taxon>Actinomycetes</taxon>
        <taxon>Propionibacteriales</taxon>
        <taxon>Propionibacteriaceae</taxon>
        <taxon>Arachnia</taxon>
    </lineage>
</organism>
<evidence type="ECO:0000256" key="4">
    <source>
        <dbReference type="SAM" id="MobiDB-lite"/>
    </source>
</evidence>
<dbReference type="Gene3D" id="3.40.50.300">
    <property type="entry name" value="P-loop containing nucleotide triphosphate hydrolases"/>
    <property type="match status" value="1"/>
</dbReference>
<evidence type="ECO:0000256" key="1">
    <source>
        <dbReference type="ARBA" id="ARBA00022448"/>
    </source>
</evidence>
<dbReference type="InterPro" id="IPR050166">
    <property type="entry name" value="ABC_transporter_ATP-bind"/>
</dbReference>
<evidence type="ECO:0000259" key="5">
    <source>
        <dbReference type="PROSITE" id="PS50893"/>
    </source>
</evidence>
<keyword evidence="2" id="KW-0547">Nucleotide-binding</keyword>
<comment type="caution">
    <text evidence="6">The sequence shown here is derived from an EMBL/GenBank/DDBJ whole genome shotgun (WGS) entry which is preliminary data.</text>
</comment>
<dbReference type="GO" id="GO:0016887">
    <property type="term" value="F:ATP hydrolysis activity"/>
    <property type="evidence" value="ECO:0007669"/>
    <property type="project" value="InterPro"/>
</dbReference>
<dbReference type="GO" id="GO:0005524">
    <property type="term" value="F:ATP binding"/>
    <property type="evidence" value="ECO:0007669"/>
    <property type="project" value="UniProtKB-KW"/>
</dbReference>
<dbReference type="InterPro" id="IPR027417">
    <property type="entry name" value="P-loop_NTPase"/>
</dbReference>
<dbReference type="AlphaFoldDB" id="A0A3P1T9L1"/>